<name>A0A9E7TXL1_9CAUD</name>
<sequence length="102" mass="11934">MYHRSMQIDPRSPRPLLRSELKTVVISKHARERMAPTARDITPAELADALIFPDSVGYHRGDWMFDKGELVVVFAPADRTVVTFLLNRPGRWNDEDFRNRRR</sequence>
<evidence type="ECO:0000313" key="1">
    <source>
        <dbReference type="EMBL" id="UVK59066.1"/>
    </source>
</evidence>
<gene>
    <name evidence="1" type="primary">51</name>
    <name evidence="1" type="ORF">SEA_CEN1621_51</name>
</gene>
<reference evidence="1" key="1">
    <citation type="submission" date="2022-07" db="EMBL/GenBank/DDBJ databases">
        <authorList>
            <person name="Torres-Arroyo K.M."/>
            <person name="Cardona-Perez A.V."/>
            <person name="Cruz-Vazquez C.O."/>
            <person name="Davila-Rivera B.E."/>
            <person name="Flores-Rivera E.M."/>
            <person name="Morales-Rodriguez J."/>
            <person name="Ramirez-Renta G.M."/>
            <person name="Ramos-Rodriguez C.M."/>
            <person name="Rodriguez-Rivera J.M."/>
            <person name="Toledo-Marrero N."/>
            <person name="Velazquez-Nunez L.D."/>
            <person name="Velez-Alicea A.S."/>
            <person name="Vazquez E."/>
            <person name="Balish M.F."/>
            <person name="Garlena R.A."/>
            <person name="Russell D.A."/>
            <person name="Jacobs-Sera D."/>
            <person name="Hatfull G.F."/>
        </authorList>
    </citation>
    <scope>NUCLEOTIDE SEQUENCE</scope>
</reference>
<organism evidence="1 2">
    <name type="scientific">Microbacterium phage Cen1621</name>
    <dbReference type="NCBI Taxonomy" id="2965191"/>
    <lineage>
        <taxon>Viruses</taxon>
        <taxon>Duplodnaviria</taxon>
        <taxon>Heunggongvirae</taxon>
        <taxon>Uroviricota</taxon>
        <taxon>Caudoviricetes</taxon>
        <taxon>Casidaviridae</taxon>
        <taxon>Cenunavirus</taxon>
        <taxon>Cenunavirus Cen1621</taxon>
    </lineage>
</organism>
<accession>A0A9E7TXL1</accession>
<dbReference type="Proteomes" id="UP001058660">
    <property type="component" value="Segment"/>
</dbReference>
<protein>
    <recommendedName>
        <fullName evidence="3">DUF4258 domain-containing protein</fullName>
    </recommendedName>
</protein>
<evidence type="ECO:0000313" key="2">
    <source>
        <dbReference type="Proteomes" id="UP001058660"/>
    </source>
</evidence>
<keyword evidence="2" id="KW-1185">Reference proteome</keyword>
<dbReference type="EMBL" id="ON970568">
    <property type="protein sequence ID" value="UVK59066.1"/>
    <property type="molecule type" value="Genomic_DNA"/>
</dbReference>
<evidence type="ECO:0008006" key="3">
    <source>
        <dbReference type="Google" id="ProtNLM"/>
    </source>
</evidence>
<proteinExistence type="predicted"/>